<proteinExistence type="predicted"/>
<protein>
    <submittedName>
        <fullName evidence="1">Uncharacterized protein</fullName>
    </submittedName>
</protein>
<dbReference type="EMBL" id="CP054719">
    <property type="protein sequence ID" value="QOL20433.1"/>
    <property type="molecule type" value="Genomic_DNA"/>
</dbReference>
<dbReference type="Proteomes" id="UP000594001">
    <property type="component" value="Chromosome"/>
</dbReference>
<gene>
    <name evidence="1" type="ORF">CPBP_01227</name>
</gene>
<sequence>MKLIVILVCVCIPIFGKTFSLMHPAYNKSQDIRGLTLNGIVFISDKDWVIWINRQRITPTKTPEWLKIIKITDTTVECEYLHDKLWYQVTLEPYDTFTPNIKAEETTQTTANE</sequence>
<name>A0A7L9RUY9_9PROT</name>
<dbReference type="AlphaFoldDB" id="A0A7L9RUY9"/>
<keyword evidence="2" id="KW-1185">Reference proteome</keyword>
<dbReference type="KEGG" id="pbal:CPBP_01227"/>
<evidence type="ECO:0000313" key="2">
    <source>
        <dbReference type="Proteomes" id="UP000594001"/>
    </source>
</evidence>
<evidence type="ECO:0000313" key="1">
    <source>
        <dbReference type="EMBL" id="QOL20433.1"/>
    </source>
</evidence>
<dbReference type="RefSeq" id="WP_350331979.1">
    <property type="nucleotide sequence ID" value="NZ_CP054719.1"/>
</dbReference>
<accession>A0A7L9RUY9</accession>
<organism evidence="1 2">
    <name type="scientific">Candidatus Bodocaedibacter vickermanii</name>
    <dbReference type="NCBI Taxonomy" id="2741701"/>
    <lineage>
        <taxon>Bacteria</taxon>
        <taxon>Pseudomonadati</taxon>
        <taxon>Pseudomonadota</taxon>
        <taxon>Alphaproteobacteria</taxon>
        <taxon>Holosporales</taxon>
        <taxon>Candidatus Paracaedibacteraceae</taxon>
        <taxon>Candidatus Bodocaedibacter</taxon>
    </lineage>
</organism>
<reference evidence="1 2" key="1">
    <citation type="submission" date="2020-06" db="EMBL/GenBank/DDBJ databases">
        <title>The endosymbiont of the kinetoplastid Bodo saltans is a Paracaedibacter-like alpha-proteobacterium possessing a putative toxin-antitoxin system.</title>
        <authorList>
            <person name="Midha S."/>
            <person name="Rigden D.J."/>
            <person name="Siozios S."/>
            <person name="Hurst G.D.D."/>
            <person name="Jackson A.P."/>
        </authorList>
    </citation>
    <scope>NUCLEOTIDE SEQUENCE [LARGE SCALE GENOMIC DNA]</scope>
    <source>
        <strain evidence="1">Lake Konstanz</strain>
    </source>
</reference>